<organism evidence="1 2">
    <name type="scientific">Ditylenchus destructor</name>
    <dbReference type="NCBI Taxonomy" id="166010"/>
    <lineage>
        <taxon>Eukaryota</taxon>
        <taxon>Metazoa</taxon>
        <taxon>Ecdysozoa</taxon>
        <taxon>Nematoda</taxon>
        <taxon>Chromadorea</taxon>
        <taxon>Rhabditida</taxon>
        <taxon>Tylenchina</taxon>
        <taxon>Tylenchomorpha</taxon>
        <taxon>Sphaerularioidea</taxon>
        <taxon>Anguinidae</taxon>
        <taxon>Anguininae</taxon>
        <taxon>Ditylenchus</taxon>
    </lineage>
</organism>
<evidence type="ECO:0000313" key="1">
    <source>
        <dbReference type="EMBL" id="KAI1699140.1"/>
    </source>
</evidence>
<sequence length="93" mass="10298">MRWNSCCCSLAVGRAEAGGEGIDRRKTTKATRIGGLVGGRIAEGNGQRKWRQRASTAALKLGRALRQKWEQGAIWKSKFGKSFGREPFFDGIR</sequence>
<proteinExistence type="predicted"/>
<name>A0AAD4MR90_9BILA</name>
<dbReference type="EMBL" id="JAKKPZ010000191">
    <property type="protein sequence ID" value="KAI1699140.1"/>
    <property type="molecule type" value="Genomic_DNA"/>
</dbReference>
<keyword evidence="2" id="KW-1185">Reference proteome</keyword>
<gene>
    <name evidence="1" type="ORF">DdX_17518</name>
</gene>
<accession>A0AAD4MR90</accession>
<evidence type="ECO:0000313" key="2">
    <source>
        <dbReference type="Proteomes" id="UP001201812"/>
    </source>
</evidence>
<comment type="caution">
    <text evidence="1">The sequence shown here is derived from an EMBL/GenBank/DDBJ whole genome shotgun (WGS) entry which is preliminary data.</text>
</comment>
<reference evidence="1" key="1">
    <citation type="submission" date="2022-01" db="EMBL/GenBank/DDBJ databases">
        <title>Genome Sequence Resource for Two Populations of Ditylenchus destructor, the Migratory Endoparasitic Phytonematode.</title>
        <authorList>
            <person name="Zhang H."/>
            <person name="Lin R."/>
            <person name="Xie B."/>
        </authorList>
    </citation>
    <scope>NUCLEOTIDE SEQUENCE</scope>
    <source>
        <strain evidence="1">BazhouSP</strain>
    </source>
</reference>
<dbReference type="AlphaFoldDB" id="A0AAD4MR90"/>
<protein>
    <submittedName>
        <fullName evidence="1">Uncharacterized protein</fullName>
    </submittedName>
</protein>
<dbReference type="Proteomes" id="UP001201812">
    <property type="component" value="Unassembled WGS sequence"/>
</dbReference>